<keyword evidence="1" id="KW-1133">Transmembrane helix</keyword>
<name>A0ABU8YG09_9CYAN</name>
<dbReference type="Gene3D" id="3.30.700.10">
    <property type="entry name" value="Glycoprotein, Type 4 Pilin"/>
    <property type="match status" value="1"/>
</dbReference>
<keyword evidence="1" id="KW-0472">Membrane</keyword>
<feature type="transmembrane region" description="Helical" evidence="1">
    <location>
        <begin position="20"/>
        <end position="41"/>
    </location>
</feature>
<organism evidence="2 3">
    <name type="scientific">Microcoleus anatoxicus PTRS2</name>
    <dbReference type="NCBI Taxonomy" id="2705321"/>
    <lineage>
        <taxon>Bacteria</taxon>
        <taxon>Bacillati</taxon>
        <taxon>Cyanobacteriota</taxon>
        <taxon>Cyanophyceae</taxon>
        <taxon>Oscillatoriophycideae</taxon>
        <taxon>Oscillatoriales</taxon>
        <taxon>Microcoleaceae</taxon>
        <taxon>Microcoleus</taxon>
        <taxon>Microcoleus anatoxicus</taxon>
    </lineage>
</organism>
<keyword evidence="3" id="KW-1185">Reference proteome</keyword>
<dbReference type="InterPro" id="IPR012902">
    <property type="entry name" value="N_methyl_site"/>
</dbReference>
<comment type="caution">
    <text evidence="2">The sequence shown here is derived from an EMBL/GenBank/DDBJ whole genome shotgun (WGS) entry which is preliminary data.</text>
</comment>
<gene>
    <name evidence="2" type="ORF">WMG39_00335</name>
</gene>
<dbReference type="PROSITE" id="PS00409">
    <property type="entry name" value="PROKAR_NTER_METHYL"/>
    <property type="match status" value="1"/>
</dbReference>
<protein>
    <submittedName>
        <fullName evidence="2">Transcriptional regulator</fullName>
    </submittedName>
</protein>
<dbReference type="SUPFAM" id="SSF54523">
    <property type="entry name" value="Pili subunits"/>
    <property type="match status" value="1"/>
</dbReference>
<dbReference type="EMBL" id="JBBLXS010000002">
    <property type="protein sequence ID" value="MEK0183290.1"/>
    <property type="molecule type" value="Genomic_DNA"/>
</dbReference>
<dbReference type="InterPro" id="IPR045584">
    <property type="entry name" value="Pilin-like"/>
</dbReference>
<evidence type="ECO:0000313" key="3">
    <source>
        <dbReference type="Proteomes" id="UP001384579"/>
    </source>
</evidence>
<dbReference type="Proteomes" id="UP001384579">
    <property type="component" value="Unassembled WGS sequence"/>
</dbReference>
<reference evidence="2 3" key="1">
    <citation type="journal article" date="2020" name="Harmful Algae">
        <title>Molecular and morphological characterization of a novel dihydroanatoxin-a producing Microcoleus species (cyanobacteria) from the Russian River, California, USA.</title>
        <authorList>
            <person name="Conklin K.Y."/>
            <person name="Stancheva R."/>
            <person name="Otten T.G."/>
            <person name="Fadness R."/>
            <person name="Boyer G.L."/>
            <person name="Read B."/>
            <person name="Zhang X."/>
            <person name="Sheath R.G."/>
        </authorList>
    </citation>
    <scope>NUCLEOTIDE SEQUENCE [LARGE SCALE GENOMIC DNA]</scope>
    <source>
        <strain evidence="2 3">PTRS2</strain>
    </source>
</reference>
<evidence type="ECO:0000256" key="1">
    <source>
        <dbReference type="SAM" id="Phobius"/>
    </source>
</evidence>
<dbReference type="RefSeq" id="WP_340519955.1">
    <property type="nucleotide sequence ID" value="NZ_JBBLXS010000002.1"/>
</dbReference>
<keyword evidence="1" id="KW-0812">Transmembrane</keyword>
<proteinExistence type="predicted"/>
<sequence>MSIHKSFTSRATASAAGFTLVELLTIVLILGIVSAVSAPAWQMFINHYRIKTSVDRAYQAMVTARSNAKRDKIAWQASFKQVGNIVQVAIHKSDIPPAKVPAGEWKSLEPDIQIHTAINDKGESETTLLKIDGNNQPTDKGTIRRAMFNFQGCPVYNSENQCGLTSLEAKGRLTLSHPHLPKGDRCVIISTILGHKRIAQRQKKAQYGRYCY</sequence>
<accession>A0ABU8YG09</accession>
<evidence type="ECO:0000313" key="2">
    <source>
        <dbReference type="EMBL" id="MEK0183290.1"/>
    </source>
</evidence>